<protein>
    <submittedName>
        <fullName evidence="2">DUF4251 domain-containing protein</fullName>
    </submittedName>
</protein>
<keyword evidence="3" id="KW-1185">Reference proteome</keyword>
<dbReference type="InterPro" id="IPR025347">
    <property type="entry name" value="DUF4251"/>
</dbReference>
<organism evidence="2 3">
    <name type="scientific">Flavobacterium lipolyticum</name>
    <dbReference type="NCBI Taxonomy" id="2893754"/>
    <lineage>
        <taxon>Bacteria</taxon>
        <taxon>Pseudomonadati</taxon>
        <taxon>Bacteroidota</taxon>
        <taxon>Flavobacteriia</taxon>
        <taxon>Flavobacteriales</taxon>
        <taxon>Flavobacteriaceae</taxon>
        <taxon>Flavobacterium</taxon>
    </lineage>
</organism>
<proteinExistence type="predicted"/>
<sequence length="172" mass="19590">MKTKLFISLLLCCFFNVSVFAQEKTKKELRAEKDLQQQKETEALIDSKKFDFEAQKLNPQGGRLIILDYNIYFLRFSSDKIICDLPFFGRAFNVAYGGDGGIKFEGTPEDIKVEKKKKSYILRTTVRGKDDVYNLLFTIFNNGSTTLSVNSNNRASISYDGVIRAPKAVENK</sequence>
<gene>
    <name evidence="2" type="ORF">LNQ34_01160</name>
</gene>
<reference evidence="2" key="1">
    <citation type="submission" date="2021-11" db="EMBL/GenBank/DDBJ databases">
        <title>Description of novel Flavobacterium species.</title>
        <authorList>
            <person name="Saticioglu I.B."/>
            <person name="Ay H."/>
            <person name="Altun S."/>
            <person name="Duman M."/>
        </authorList>
    </citation>
    <scope>NUCLEOTIDE SEQUENCE</scope>
    <source>
        <strain evidence="2">F-126</strain>
    </source>
</reference>
<evidence type="ECO:0000256" key="1">
    <source>
        <dbReference type="SAM" id="SignalP"/>
    </source>
</evidence>
<evidence type="ECO:0000313" key="3">
    <source>
        <dbReference type="Proteomes" id="UP001430700"/>
    </source>
</evidence>
<accession>A0ABS8LV11</accession>
<evidence type="ECO:0000313" key="2">
    <source>
        <dbReference type="EMBL" id="MCC9016381.1"/>
    </source>
</evidence>
<feature type="signal peptide" evidence="1">
    <location>
        <begin position="1"/>
        <end position="21"/>
    </location>
</feature>
<dbReference type="RefSeq" id="WP_229998396.1">
    <property type="nucleotide sequence ID" value="NZ_JAJJMN010000001.1"/>
</dbReference>
<feature type="chain" id="PRO_5045365432" evidence="1">
    <location>
        <begin position="22"/>
        <end position="172"/>
    </location>
</feature>
<dbReference type="Pfam" id="PF14059">
    <property type="entry name" value="DUF4251"/>
    <property type="match status" value="1"/>
</dbReference>
<comment type="caution">
    <text evidence="2">The sequence shown here is derived from an EMBL/GenBank/DDBJ whole genome shotgun (WGS) entry which is preliminary data.</text>
</comment>
<keyword evidence="1" id="KW-0732">Signal</keyword>
<name>A0ABS8LV11_9FLAO</name>
<dbReference type="EMBL" id="JAJJMN010000001">
    <property type="protein sequence ID" value="MCC9016381.1"/>
    <property type="molecule type" value="Genomic_DNA"/>
</dbReference>
<dbReference type="Gene3D" id="2.40.128.410">
    <property type="match status" value="1"/>
</dbReference>
<dbReference type="Proteomes" id="UP001430700">
    <property type="component" value="Unassembled WGS sequence"/>
</dbReference>